<dbReference type="AlphaFoldDB" id="A0AAN7A1I7"/>
<dbReference type="EMBL" id="MU866916">
    <property type="protein sequence ID" value="KAK4170618.1"/>
    <property type="molecule type" value="Genomic_DNA"/>
</dbReference>
<dbReference type="InterPro" id="IPR036691">
    <property type="entry name" value="Endo/exonu/phosph_ase_sf"/>
</dbReference>
<evidence type="ECO:0000313" key="1">
    <source>
        <dbReference type="EMBL" id="KAK4170618.1"/>
    </source>
</evidence>
<feature type="non-terminal residue" evidence="1">
    <location>
        <position position="1"/>
    </location>
</feature>
<protein>
    <recommendedName>
        <fullName evidence="3">Endonuclease/exonuclease/phosphatase domain-containing protein</fullName>
    </recommendedName>
</protein>
<keyword evidence="2" id="KW-1185">Reference proteome</keyword>
<organism evidence="1 2">
    <name type="scientific">Triangularia setosa</name>
    <dbReference type="NCBI Taxonomy" id="2587417"/>
    <lineage>
        <taxon>Eukaryota</taxon>
        <taxon>Fungi</taxon>
        <taxon>Dikarya</taxon>
        <taxon>Ascomycota</taxon>
        <taxon>Pezizomycotina</taxon>
        <taxon>Sordariomycetes</taxon>
        <taxon>Sordariomycetidae</taxon>
        <taxon>Sordariales</taxon>
        <taxon>Podosporaceae</taxon>
        <taxon>Triangularia</taxon>
    </lineage>
</organism>
<reference evidence="1" key="2">
    <citation type="submission" date="2023-05" db="EMBL/GenBank/DDBJ databases">
        <authorList>
            <consortium name="Lawrence Berkeley National Laboratory"/>
            <person name="Steindorff A."/>
            <person name="Hensen N."/>
            <person name="Bonometti L."/>
            <person name="Westerberg I."/>
            <person name="Brannstrom I.O."/>
            <person name="Guillou S."/>
            <person name="Cros-Aarteil S."/>
            <person name="Calhoun S."/>
            <person name="Haridas S."/>
            <person name="Kuo A."/>
            <person name="Mondo S."/>
            <person name="Pangilinan J."/>
            <person name="Riley R."/>
            <person name="Labutti K."/>
            <person name="Andreopoulos B."/>
            <person name="Lipzen A."/>
            <person name="Chen C."/>
            <person name="Yanf M."/>
            <person name="Daum C."/>
            <person name="Ng V."/>
            <person name="Clum A."/>
            <person name="Ohm R."/>
            <person name="Martin F."/>
            <person name="Silar P."/>
            <person name="Natvig D."/>
            <person name="Lalanne C."/>
            <person name="Gautier V."/>
            <person name="Ament-Velasquez S.L."/>
            <person name="Kruys A."/>
            <person name="Hutchinson M.I."/>
            <person name="Powell A.J."/>
            <person name="Barry K."/>
            <person name="Miller A.N."/>
            <person name="Grigoriev I.V."/>
            <person name="Debuchy R."/>
            <person name="Gladieux P."/>
            <person name="Thoren M.H."/>
            <person name="Johannesson H."/>
        </authorList>
    </citation>
    <scope>NUCLEOTIDE SEQUENCE</scope>
    <source>
        <strain evidence="1">CBS 892.96</strain>
    </source>
</reference>
<gene>
    <name evidence="1" type="ORF">QBC36DRAFT_145343</name>
</gene>
<comment type="caution">
    <text evidence="1">The sequence shown here is derived from an EMBL/GenBank/DDBJ whole genome shotgun (WGS) entry which is preliminary data.</text>
</comment>
<evidence type="ECO:0000313" key="2">
    <source>
        <dbReference type="Proteomes" id="UP001302321"/>
    </source>
</evidence>
<dbReference type="SUPFAM" id="SSF56219">
    <property type="entry name" value="DNase I-like"/>
    <property type="match status" value="1"/>
</dbReference>
<reference evidence="1" key="1">
    <citation type="journal article" date="2023" name="Mol. Phylogenet. Evol.">
        <title>Genome-scale phylogeny and comparative genomics of the fungal order Sordariales.</title>
        <authorList>
            <person name="Hensen N."/>
            <person name="Bonometti L."/>
            <person name="Westerberg I."/>
            <person name="Brannstrom I.O."/>
            <person name="Guillou S."/>
            <person name="Cros-Aarteil S."/>
            <person name="Calhoun S."/>
            <person name="Haridas S."/>
            <person name="Kuo A."/>
            <person name="Mondo S."/>
            <person name="Pangilinan J."/>
            <person name="Riley R."/>
            <person name="LaButti K."/>
            <person name="Andreopoulos B."/>
            <person name="Lipzen A."/>
            <person name="Chen C."/>
            <person name="Yan M."/>
            <person name="Daum C."/>
            <person name="Ng V."/>
            <person name="Clum A."/>
            <person name="Steindorff A."/>
            <person name="Ohm R.A."/>
            <person name="Martin F."/>
            <person name="Silar P."/>
            <person name="Natvig D.O."/>
            <person name="Lalanne C."/>
            <person name="Gautier V."/>
            <person name="Ament-Velasquez S.L."/>
            <person name="Kruys A."/>
            <person name="Hutchinson M.I."/>
            <person name="Powell A.J."/>
            <person name="Barry K."/>
            <person name="Miller A.N."/>
            <person name="Grigoriev I.V."/>
            <person name="Debuchy R."/>
            <person name="Gladieux P."/>
            <person name="Hiltunen Thoren M."/>
            <person name="Johannesson H."/>
        </authorList>
    </citation>
    <scope>NUCLEOTIDE SEQUENCE</scope>
    <source>
        <strain evidence="1">CBS 892.96</strain>
    </source>
</reference>
<accession>A0AAN7A1I7</accession>
<evidence type="ECO:0008006" key="3">
    <source>
        <dbReference type="Google" id="ProtNLM"/>
    </source>
</evidence>
<feature type="non-terminal residue" evidence="1">
    <location>
        <position position="120"/>
    </location>
</feature>
<sequence>RNNGTAAKNGRRSGLSFLQANVAKKPGAHDTLLNLGWERAADIILVQEPWTAVKEGRRLTKTHGGYQHYTPVEEWMAGPPRTMVYVRKPRGGTQRIIGREGHRDICAVEVCGTVWVSLYR</sequence>
<dbReference type="Proteomes" id="UP001302321">
    <property type="component" value="Unassembled WGS sequence"/>
</dbReference>
<dbReference type="Gene3D" id="3.60.10.10">
    <property type="entry name" value="Endonuclease/exonuclease/phosphatase"/>
    <property type="match status" value="1"/>
</dbReference>
<name>A0AAN7A1I7_9PEZI</name>
<proteinExistence type="predicted"/>